<comment type="caution">
    <text evidence="1">The sequence shown here is derived from an EMBL/GenBank/DDBJ whole genome shotgun (WGS) entry which is preliminary data.</text>
</comment>
<organism evidence="1 2">
    <name type="scientific">Clarias magur</name>
    <name type="common">Asian catfish</name>
    <name type="synonym">Macropteronotus magur</name>
    <dbReference type="NCBI Taxonomy" id="1594786"/>
    <lineage>
        <taxon>Eukaryota</taxon>
        <taxon>Metazoa</taxon>
        <taxon>Chordata</taxon>
        <taxon>Craniata</taxon>
        <taxon>Vertebrata</taxon>
        <taxon>Euteleostomi</taxon>
        <taxon>Actinopterygii</taxon>
        <taxon>Neopterygii</taxon>
        <taxon>Teleostei</taxon>
        <taxon>Ostariophysi</taxon>
        <taxon>Siluriformes</taxon>
        <taxon>Clariidae</taxon>
        <taxon>Clarias</taxon>
    </lineage>
</organism>
<dbReference type="EMBL" id="QNUK01000096">
    <property type="protein sequence ID" value="KAF5902131.1"/>
    <property type="molecule type" value="Genomic_DNA"/>
</dbReference>
<accession>A0A8J4X4Z9</accession>
<protein>
    <submittedName>
        <fullName evidence="1">Guanine nucleotide-binding protein-like NSN1</fullName>
    </submittedName>
</protein>
<proteinExistence type="predicted"/>
<name>A0A8J4X4Z9_CLAMG</name>
<keyword evidence="2" id="KW-1185">Reference proteome</keyword>
<dbReference type="AlphaFoldDB" id="A0A8J4X4Z9"/>
<gene>
    <name evidence="1" type="primary">nsn1</name>
    <name evidence="1" type="ORF">DAT39_008148</name>
</gene>
<sequence>NYHPRVNTGWQRSGKSRPEDLLKTSQSFFSRTISRHLSLNFDSTDSDAAQTLLPRLIFCSDE</sequence>
<reference evidence="1" key="1">
    <citation type="submission" date="2020-07" db="EMBL/GenBank/DDBJ databases">
        <title>Clarias magur genome sequencing, assembly and annotation.</title>
        <authorList>
            <person name="Kushwaha B."/>
            <person name="Kumar R."/>
            <person name="Das P."/>
            <person name="Joshi C.G."/>
            <person name="Kumar D."/>
            <person name="Nagpure N.S."/>
            <person name="Pandey M."/>
            <person name="Agarwal S."/>
            <person name="Srivastava S."/>
            <person name="Singh M."/>
            <person name="Sahoo L."/>
            <person name="Jayasankar P."/>
            <person name="Meher P.K."/>
            <person name="Koringa P.G."/>
            <person name="Iquebal M.A."/>
            <person name="Das S.P."/>
            <person name="Bit A."/>
            <person name="Patnaik S."/>
            <person name="Patel N."/>
            <person name="Shah T.M."/>
            <person name="Hinsu A."/>
            <person name="Jena J.K."/>
        </authorList>
    </citation>
    <scope>NUCLEOTIDE SEQUENCE</scope>
    <source>
        <strain evidence="1">CIFAMagur01</strain>
        <tissue evidence="1">Testis</tissue>
    </source>
</reference>
<evidence type="ECO:0000313" key="1">
    <source>
        <dbReference type="EMBL" id="KAF5902131.1"/>
    </source>
</evidence>
<feature type="non-terminal residue" evidence="1">
    <location>
        <position position="1"/>
    </location>
</feature>
<dbReference type="Proteomes" id="UP000727407">
    <property type="component" value="Unassembled WGS sequence"/>
</dbReference>
<evidence type="ECO:0000313" key="2">
    <source>
        <dbReference type="Proteomes" id="UP000727407"/>
    </source>
</evidence>